<evidence type="ECO:0000256" key="1">
    <source>
        <dbReference type="SAM" id="Coils"/>
    </source>
</evidence>
<protein>
    <submittedName>
        <fullName evidence="2">Uncharacterized protein</fullName>
    </submittedName>
</protein>
<evidence type="ECO:0000313" key="3">
    <source>
        <dbReference type="Proteomes" id="UP001165074"/>
    </source>
</evidence>
<organism evidence="2 3">
    <name type="scientific">Actinoallomurus iriomotensis</name>
    <dbReference type="NCBI Taxonomy" id="478107"/>
    <lineage>
        <taxon>Bacteria</taxon>
        <taxon>Bacillati</taxon>
        <taxon>Actinomycetota</taxon>
        <taxon>Actinomycetes</taxon>
        <taxon>Streptosporangiales</taxon>
        <taxon>Thermomonosporaceae</taxon>
        <taxon>Actinoallomurus</taxon>
    </lineage>
</organism>
<keyword evidence="1" id="KW-0175">Coiled coil</keyword>
<dbReference type="RefSeq" id="WP_285582863.1">
    <property type="nucleotide sequence ID" value="NZ_BSTK01000019.1"/>
</dbReference>
<gene>
    <name evidence="2" type="ORF">Airi02_092640</name>
</gene>
<dbReference type="EMBL" id="BSTK01000019">
    <property type="protein sequence ID" value="GLY91335.1"/>
    <property type="molecule type" value="Genomic_DNA"/>
</dbReference>
<dbReference type="AlphaFoldDB" id="A0A9W6SAJ9"/>
<name>A0A9W6SAJ9_9ACTN</name>
<feature type="coiled-coil region" evidence="1">
    <location>
        <begin position="102"/>
        <end position="165"/>
    </location>
</feature>
<dbReference type="Proteomes" id="UP001165074">
    <property type="component" value="Unassembled WGS sequence"/>
</dbReference>
<keyword evidence="3" id="KW-1185">Reference proteome</keyword>
<evidence type="ECO:0000313" key="2">
    <source>
        <dbReference type="EMBL" id="GLY91335.1"/>
    </source>
</evidence>
<proteinExistence type="predicted"/>
<sequence>MNIFSKAIELLRGAKVEPAVETVARSKSTISFDIANDLDRMGGSVYSRKSEFDEAATFLSKTRGVDRFEPATAEKYYIHFEDGRSQVSYASADIFGTPKLWATKAGEALKELDRAAKDASEKACKVAADGFDHHSSSYRRIAADAEEAARGRRQTLNELRDAEQQNIESHLNHVQSHTERLRNYANAYPDDAASVEERIAGNDSFVRELNGYASNVRNWGAGEHL</sequence>
<comment type="caution">
    <text evidence="2">The sequence shown here is derived from an EMBL/GenBank/DDBJ whole genome shotgun (WGS) entry which is preliminary data.</text>
</comment>
<accession>A0A9W6SAJ9</accession>
<reference evidence="2" key="1">
    <citation type="submission" date="2023-03" db="EMBL/GenBank/DDBJ databases">
        <title>Actinoallomurus iriomotensis NBRC 103684.</title>
        <authorList>
            <person name="Ichikawa N."/>
            <person name="Sato H."/>
            <person name="Tonouchi N."/>
        </authorList>
    </citation>
    <scope>NUCLEOTIDE SEQUENCE</scope>
    <source>
        <strain evidence="2">NBRC 103684</strain>
    </source>
</reference>